<dbReference type="InterPro" id="IPR017665">
    <property type="entry name" value="Guanylate_kinase"/>
</dbReference>
<dbReference type="SUPFAM" id="SSF52540">
    <property type="entry name" value="P-loop containing nucleoside triphosphate hydrolases"/>
    <property type="match status" value="1"/>
</dbReference>
<dbReference type="GO" id="GO:0005524">
    <property type="term" value="F:ATP binding"/>
    <property type="evidence" value="ECO:0007669"/>
    <property type="project" value="UniProtKB-UniRule"/>
</dbReference>
<dbReference type="FunFam" id="3.30.63.10:FF:000002">
    <property type="entry name" value="Guanylate kinase 1"/>
    <property type="match status" value="1"/>
</dbReference>
<evidence type="ECO:0000313" key="12">
    <source>
        <dbReference type="Proteomes" id="UP000193355"/>
    </source>
</evidence>
<dbReference type="GO" id="GO:0005829">
    <property type="term" value="C:cytosol"/>
    <property type="evidence" value="ECO:0007669"/>
    <property type="project" value="TreeGrafter"/>
</dbReference>
<dbReference type="OrthoDB" id="9808150at2"/>
<proteinExistence type="inferred from homology"/>
<evidence type="ECO:0000256" key="7">
    <source>
        <dbReference type="ARBA" id="ARBA00022840"/>
    </source>
</evidence>
<protein>
    <recommendedName>
        <fullName evidence="3 9">Guanylate kinase</fullName>
        <ecNumber evidence="2 9">2.7.4.8</ecNumber>
    </recommendedName>
    <alternativeName>
        <fullName evidence="8 9">GMP kinase</fullName>
    </alternativeName>
</protein>
<dbReference type="EMBL" id="FXBB01000001">
    <property type="protein sequence ID" value="SMG11424.1"/>
    <property type="molecule type" value="Genomic_DNA"/>
</dbReference>
<dbReference type="NCBIfam" id="TIGR03263">
    <property type="entry name" value="guanyl_kin"/>
    <property type="match status" value="1"/>
</dbReference>
<organism evidence="11 12">
    <name type="scientific">Dethiosulfovibrio salsuginis</name>
    <dbReference type="NCBI Taxonomy" id="561720"/>
    <lineage>
        <taxon>Bacteria</taxon>
        <taxon>Thermotogati</taxon>
        <taxon>Synergistota</taxon>
        <taxon>Synergistia</taxon>
        <taxon>Synergistales</taxon>
        <taxon>Dethiosulfovibrionaceae</taxon>
        <taxon>Dethiosulfovibrio</taxon>
    </lineage>
</organism>
<keyword evidence="7 9" id="KW-0067">ATP-binding</keyword>
<dbReference type="STRING" id="561720.SAMN06275492_101262"/>
<dbReference type="InterPro" id="IPR008144">
    <property type="entry name" value="Guanylate_kin-like_dom"/>
</dbReference>
<keyword evidence="5 9" id="KW-0547">Nucleotide-binding</keyword>
<dbReference type="HAMAP" id="MF_00328">
    <property type="entry name" value="Guanylate_kinase"/>
    <property type="match status" value="1"/>
</dbReference>
<dbReference type="EC" id="2.7.4.8" evidence="2 9"/>
<accession>A0A1X7IBG3</accession>
<dbReference type="PROSITE" id="PS50052">
    <property type="entry name" value="GUANYLATE_KINASE_2"/>
    <property type="match status" value="1"/>
</dbReference>
<evidence type="ECO:0000256" key="5">
    <source>
        <dbReference type="ARBA" id="ARBA00022741"/>
    </source>
</evidence>
<evidence type="ECO:0000256" key="1">
    <source>
        <dbReference type="ARBA" id="ARBA00005790"/>
    </source>
</evidence>
<comment type="subcellular location">
    <subcellularLocation>
        <location evidence="9">Cytoplasm</location>
    </subcellularLocation>
</comment>
<dbReference type="RefSeq" id="WP_085543539.1">
    <property type="nucleotide sequence ID" value="NZ_FXBB01000001.1"/>
</dbReference>
<dbReference type="Gene3D" id="3.30.63.10">
    <property type="entry name" value="Guanylate Kinase phosphate binding domain"/>
    <property type="match status" value="1"/>
</dbReference>
<dbReference type="GO" id="GO:0004385">
    <property type="term" value="F:GMP kinase activity"/>
    <property type="evidence" value="ECO:0007669"/>
    <property type="project" value="UniProtKB-UniRule"/>
</dbReference>
<comment type="catalytic activity">
    <reaction evidence="9">
        <text>GMP + ATP = GDP + ADP</text>
        <dbReference type="Rhea" id="RHEA:20780"/>
        <dbReference type="ChEBI" id="CHEBI:30616"/>
        <dbReference type="ChEBI" id="CHEBI:58115"/>
        <dbReference type="ChEBI" id="CHEBI:58189"/>
        <dbReference type="ChEBI" id="CHEBI:456216"/>
        <dbReference type="EC" id="2.7.4.8"/>
    </reaction>
</comment>
<comment type="similarity">
    <text evidence="1 9">Belongs to the guanylate kinase family.</text>
</comment>
<dbReference type="SMART" id="SM00072">
    <property type="entry name" value="GuKc"/>
    <property type="match status" value="1"/>
</dbReference>
<feature type="binding site" evidence="9">
    <location>
        <begin position="14"/>
        <end position="21"/>
    </location>
    <ligand>
        <name>ATP</name>
        <dbReference type="ChEBI" id="CHEBI:30616"/>
    </ligand>
</feature>
<dbReference type="PROSITE" id="PS00856">
    <property type="entry name" value="GUANYLATE_KINASE_1"/>
    <property type="match status" value="1"/>
</dbReference>
<evidence type="ECO:0000256" key="9">
    <source>
        <dbReference type="HAMAP-Rule" id="MF_00328"/>
    </source>
</evidence>
<evidence type="ECO:0000313" key="11">
    <source>
        <dbReference type="EMBL" id="SMG11424.1"/>
    </source>
</evidence>
<evidence type="ECO:0000256" key="4">
    <source>
        <dbReference type="ARBA" id="ARBA00022679"/>
    </source>
</evidence>
<dbReference type="PANTHER" id="PTHR23117:SF13">
    <property type="entry name" value="GUANYLATE KINASE"/>
    <property type="match status" value="1"/>
</dbReference>
<evidence type="ECO:0000259" key="10">
    <source>
        <dbReference type="PROSITE" id="PS50052"/>
    </source>
</evidence>
<keyword evidence="9" id="KW-0963">Cytoplasm</keyword>
<feature type="domain" description="Guanylate kinase-like" evidence="10">
    <location>
        <begin position="7"/>
        <end position="185"/>
    </location>
</feature>
<evidence type="ECO:0000256" key="6">
    <source>
        <dbReference type="ARBA" id="ARBA00022777"/>
    </source>
</evidence>
<gene>
    <name evidence="9" type="primary">gmk</name>
    <name evidence="11" type="ORF">SAMN06275492_101262</name>
</gene>
<reference evidence="12" key="1">
    <citation type="submission" date="2017-04" db="EMBL/GenBank/DDBJ databases">
        <authorList>
            <person name="Varghese N."/>
            <person name="Submissions S."/>
        </authorList>
    </citation>
    <scope>NUCLEOTIDE SEQUENCE [LARGE SCALE GENOMIC DNA]</scope>
    <source>
        <strain evidence="12">USBA 82</strain>
    </source>
</reference>
<keyword evidence="12" id="KW-1185">Reference proteome</keyword>
<evidence type="ECO:0000256" key="8">
    <source>
        <dbReference type="ARBA" id="ARBA00030128"/>
    </source>
</evidence>
<dbReference type="Gene3D" id="3.40.50.300">
    <property type="entry name" value="P-loop containing nucleotide triphosphate hydrolases"/>
    <property type="match status" value="1"/>
</dbReference>
<dbReference type="Pfam" id="PF00625">
    <property type="entry name" value="Guanylate_kin"/>
    <property type="match status" value="1"/>
</dbReference>
<comment type="function">
    <text evidence="9">Essential for recycling GMP and indirectly, cGMP.</text>
</comment>
<keyword evidence="6 9" id="KW-0418">Kinase</keyword>
<evidence type="ECO:0000256" key="3">
    <source>
        <dbReference type="ARBA" id="ARBA00016296"/>
    </source>
</evidence>
<keyword evidence="4 9" id="KW-0808">Transferase</keyword>
<dbReference type="Proteomes" id="UP000193355">
    <property type="component" value="Unassembled WGS sequence"/>
</dbReference>
<sequence length="196" mass="22330">MDERGRGLLFVLSGPSGAGKGTVRKEVFRRIEGLSFSISCTTRLPRKGEKDGIDYRFISRESFLELVDRGEFLEWAEVHGNLYGTLWHDVDKILDDGRDVLLEIDVQGALQVMNKCDDVVSIFLSPPSTEELERRLRARGSEDDDTIALRLKNALKEMEELDKYDHVVINDDLNGAVVEMERLVGLYRGDDKRRVD</sequence>
<dbReference type="InterPro" id="IPR008145">
    <property type="entry name" value="GK/Ca_channel_bsu"/>
</dbReference>
<dbReference type="PANTHER" id="PTHR23117">
    <property type="entry name" value="GUANYLATE KINASE-RELATED"/>
    <property type="match status" value="1"/>
</dbReference>
<evidence type="ECO:0000256" key="2">
    <source>
        <dbReference type="ARBA" id="ARBA00012961"/>
    </source>
</evidence>
<dbReference type="CDD" id="cd00071">
    <property type="entry name" value="GMPK"/>
    <property type="match status" value="1"/>
</dbReference>
<name>A0A1X7IBG3_9BACT</name>
<dbReference type="InterPro" id="IPR027417">
    <property type="entry name" value="P-loop_NTPase"/>
</dbReference>
<dbReference type="AlphaFoldDB" id="A0A1X7IBG3"/>
<dbReference type="InterPro" id="IPR020590">
    <property type="entry name" value="Guanylate_kinase_CS"/>
</dbReference>